<sequence>MTKGERRGREGKLGAVVVGGKEDMKRRGEDKVRQEEGLQMDWRIDRRQETAGGRDGLGDGRRDGGQRREEKWQEEENTWKDDGRRGNYRHASRLNANRKIGRREQVNVKYRVAERDHVD</sequence>
<dbReference type="Proteomes" id="UP001286313">
    <property type="component" value="Unassembled WGS sequence"/>
</dbReference>
<evidence type="ECO:0000313" key="3">
    <source>
        <dbReference type="Proteomes" id="UP001286313"/>
    </source>
</evidence>
<keyword evidence="3" id="KW-1185">Reference proteome</keyword>
<name>A0AAE1K4C6_PETCI</name>
<reference evidence="2" key="1">
    <citation type="submission" date="2023-10" db="EMBL/GenBank/DDBJ databases">
        <title>Genome assemblies of two species of porcelain crab, Petrolisthes cinctipes and Petrolisthes manimaculis (Anomura: Porcellanidae).</title>
        <authorList>
            <person name="Angst P."/>
        </authorList>
    </citation>
    <scope>NUCLEOTIDE SEQUENCE</scope>
    <source>
        <strain evidence="2">PB745_01</strain>
        <tissue evidence="2">Gill</tissue>
    </source>
</reference>
<dbReference type="AlphaFoldDB" id="A0AAE1K4C6"/>
<accession>A0AAE1K4C6</accession>
<gene>
    <name evidence="2" type="ORF">Pcinc_031567</name>
</gene>
<protein>
    <submittedName>
        <fullName evidence="2">Uncharacterized protein</fullName>
    </submittedName>
</protein>
<feature type="non-terminal residue" evidence="2">
    <location>
        <position position="1"/>
    </location>
</feature>
<evidence type="ECO:0000256" key="1">
    <source>
        <dbReference type="SAM" id="MobiDB-lite"/>
    </source>
</evidence>
<organism evidence="2 3">
    <name type="scientific">Petrolisthes cinctipes</name>
    <name type="common">Flat porcelain crab</name>
    <dbReference type="NCBI Taxonomy" id="88211"/>
    <lineage>
        <taxon>Eukaryota</taxon>
        <taxon>Metazoa</taxon>
        <taxon>Ecdysozoa</taxon>
        <taxon>Arthropoda</taxon>
        <taxon>Crustacea</taxon>
        <taxon>Multicrustacea</taxon>
        <taxon>Malacostraca</taxon>
        <taxon>Eumalacostraca</taxon>
        <taxon>Eucarida</taxon>
        <taxon>Decapoda</taxon>
        <taxon>Pleocyemata</taxon>
        <taxon>Anomura</taxon>
        <taxon>Galatheoidea</taxon>
        <taxon>Porcellanidae</taxon>
        <taxon>Petrolisthes</taxon>
    </lineage>
</organism>
<feature type="compositionally biased region" description="Basic and acidic residues" evidence="1">
    <location>
        <begin position="56"/>
        <end position="71"/>
    </location>
</feature>
<proteinExistence type="predicted"/>
<feature type="compositionally biased region" description="Basic and acidic residues" evidence="1">
    <location>
        <begin position="20"/>
        <end position="49"/>
    </location>
</feature>
<comment type="caution">
    <text evidence="2">The sequence shown here is derived from an EMBL/GenBank/DDBJ whole genome shotgun (WGS) entry which is preliminary data.</text>
</comment>
<dbReference type="EMBL" id="JAWQEG010004206">
    <property type="protein sequence ID" value="KAK3862583.1"/>
    <property type="molecule type" value="Genomic_DNA"/>
</dbReference>
<feature type="region of interest" description="Disordered" evidence="1">
    <location>
        <begin position="1"/>
        <end position="90"/>
    </location>
</feature>
<feature type="compositionally biased region" description="Basic and acidic residues" evidence="1">
    <location>
        <begin position="1"/>
        <end position="12"/>
    </location>
</feature>
<evidence type="ECO:0000313" key="2">
    <source>
        <dbReference type="EMBL" id="KAK3862583.1"/>
    </source>
</evidence>